<feature type="DNA-binding region" description="H-T-H motif" evidence="4">
    <location>
        <begin position="29"/>
        <end position="48"/>
    </location>
</feature>
<accession>A0ABR8X7P7</accession>
<evidence type="ECO:0000313" key="6">
    <source>
        <dbReference type="EMBL" id="MBD8025343.1"/>
    </source>
</evidence>
<feature type="domain" description="HTH tetR-type" evidence="5">
    <location>
        <begin position="6"/>
        <end position="66"/>
    </location>
</feature>
<dbReference type="Gene3D" id="1.10.357.10">
    <property type="entry name" value="Tetracycline Repressor, domain 2"/>
    <property type="match status" value="1"/>
</dbReference>
<organism evidence="6 7">
    <name type="scientific">Ureibacillus galli</name>
    <dbReference type="NCBI Taxonomy" id="2762222"/>
    <lineage>
        <taxon>Bacteria</taxon>
        <taxon>Bacillati</taxon>
        <taxon>Bacillota</taxon>
        <taxon>Bacilli</taxon>
        <taxon>Bacillales</taxon>
        <taxon>Caryophanaceae</taxon>
        <taxon>Ureibacillus</taxon>
    </lineage>
</organism>
<dbReference type="RefSeq" id="WP_191705893.1">
    <property type="nucleotide sequence ID" value="NZ_JACSQA010000001.1"/>
</dbReference>
<dbReference type="PROSITE" id="PS50977">
    <property type="entry name" value="HTH_TETR_2"/>
    <property type="match status" value="1"/>
</dbReference>
<sequence length="193" mass="21753">MARSKEFDPSIVLRKSMEIFGHYGYEGTSLQNLLEGLGIARQSLYDTYGTKRDLFISAVKHYINEKTATVIARLESPGSAKMAISEIFFEAISVLKDDAKRKECFIMDSAIAQVPHDSEIAEFFNQDLKRLEEAFYKALVRAQEQGELGEQKDKAALAKYLNHSRYSLTQVAKLSSDPKVLDDFVSVILTTLE</sequence>
<gene>
    <name evidence="6" type="ORF">H9636_01615</name>
</gene>
<keyword evidence="3" id="KW-0804">Transcription</keyword>
<reference evidence="6 7" key="1">
    <citation type="submission" date="2020-08" db="EMBL/GenBank/DDBJ databases">
        <title>A Genomic Blueprint of the Chicken Gut Microbiome.</title>
        <authorList>
            <person name="Gilroy R."/>
            <person name="Ravi A."/>
            <person name="Getino M."/>
            <person name="Pursley I."/>
            <person name="Horton D.L."/>
            <person name="Alikhan N.-F."/>
            <person name="Baker D."/>
            <person name="Gharbi K."/>
            <person name="Hall N."/>
            <person name="Watson M."/>
            <person name="Adriaenssens E.M."/>
            <person name="Foster-Nyarko E."/>
            <person name="Jarju S."/>
            <person name="Secka A."/>
            <person name="Antonio M."/>
            <person name="Oren A."/>
            <person name="Chaudhuri R."/>
            <person name="La Ragione R.M."/>
            <person name="Hildebrand F."/>
            <person name="Pallen M.J."/>
        </authorList>
    </citation>
    <scope>NUCLEOTIDE SEQUENCE [LARGE SCALE GENOMIC DNA]</scope>
    <source>
        <strain evidence="6 7">Re31</strain>
    </source>
</reference>
<dbReference type="SUPFAM" id="SSF48498">
    <property type="entry name" value="Tetracyclin repressor-like, C-terminal domain"/>
    <property type="match status" value="1"/>
</dbReference>
<dbReference type="InterPro" id="IPR036271">
    <property type="entry name" value="Tet_transcr_reg_TetR-rel_C_sf"/>
</dbReference>
<dbReference type="InterPro" id="IPR009057">
    <property type="entry name" value="Homeodomain-like_sf"/>
</dbReference>
<dbReference type="EMBL" id="JACSQA010000001">
    <property type="protein sequence ID" value="MBD8025343.1"/>
    <property type="molecule type" value="Genomic_DNA"/>
</dbReference>
<proteinExistence type="predicted"/>
<keyword evidence="2 4" id="KW-0238">DNA-binding</keyword>
<dbReference type="PANTHER" id="PTHR47506:SF1">
    <property type="entry name" value="HTH-TYPE TRANSCRIPTIONAL REGULATOR YJDC"/>
    <property type="match status" value="1"/>
</dbReference>
<evidence type="ECO:0000259" key="5">
    <source>
        <dbReference type="PROSITE" id="PS50977"/>
    </source>
</evidence>
<evidence type="ECO:0000256" key="4">
    <source>
        <dbReference type="PROSITE-ProRule" id="PRU00335"/>
    </source>
</evidence>
<comment type="caution">
    <text evidence="6">The sequence shown here is derived from an EMBL/GenBank/DDBJ whole genome shotgun (WGS) entry which is preliminary data.</text>
</comment>
<dbReference type="InterPro" id="IPR001647">
    <property type="entry name" value="HTH_TetR"/>
</dbReference>
<name>A0ABR8X7P7_9BACL</name>
<dbReference type="Gene3D" id="1.10.10.60">
    <property type="entry name" value="Homeodomain-like"/>
    <property type="match status" value="1"/>
</dbReference>
<evidence type="ECO:0000256" key="3">
    <source>
        <dbReference type="ARBA" id="ARBA00023163"/>
    </source>
</evidence>
<keyword evidence="7" id="KW-1185">Reference proteome</keyword>
<dbReference type="PANTHER" id="PTHR47506">
    <property type="entry name" value="TRANSCRIPTIONAL REGULATORY PROTEIN"/>
    <property type="match status" value="1"/>
</dbReference>
<dbReference type="Pfam" id="PF00440">
    <property type="entry name" value="TetR_N"/>
    <property type="match status" value="1"/>
</dbReference>
<evidence type="ECO:0000313" key="7">
    <source>
        <dbReference type="Proteomes" id="UP000640930"/>
    </source>
</evidence>
<dbReference type="Proteomes" id="UP000640930">
    <property type="component" value="Unassembled WGS sequence"/>
</dbReference>
<evidence type="ECO:0000256" key="2">
    <source>
        <dbReference type="ARBA" id="ARBA00023125"/>
    </source>
</evidence>
<keyword evidence="1" id="KW-0805">Transcription regulation</keyword>
<dbReference type="SUPFAM" id="SSF46689">
    <property type="entry name" value="Homeodomain-like"/>
    <property type="match status" value="1"/>
</dbReference>
<evidence type="ECO:0000256" key="1">
    <source>
        <dbReference type="ARBA" id="ARBA00023015"/>
    </source>
</evidence>
<protein>
    <submittedName>
        <fullName evidence="6">TetR/AcrR family transcriptional regulator</fullName>
    </submittedName>
</protein>